<dbReference type="EMBL" id="RAYQ01000003">
    <property type="protein sequence ID" value="RKI93179.1"/>
    <property type="molecule type" value="Genomic_DNA"/>
</dbReference>
<keyword evidence="4" id="KW-1185">Reference proteome</keyword>
<dbReference type="InterPro" id="IPR011067">
    <property type="entry name" value="Plasmid_toxin/cell-grow_inhib"/>
</dbReference>
<comment type="similarity">
    <text evidence="1">Belongs to the PemK/MazF family.</text>
</comment>
<dbReference type="Proteomes" id="UP000280696">
    <property type="component" value="Unassembled WGS sequence"/>
</dbReference>
<dbReference type="SUPFAM" id="SSF50118">
    <property type="entry name" value="Cell growth inhibitor/plasmid maintenance toxic component"/>
    <property type="match status" value="1"/>
</dbReference>
<dbReference type="Pfam" id="PF02452">
    <property type="entry name" value="PemK_toxin"/>
    <property type="match status" value="1"/>
</dbReference>
<dbReference type="OrthoDB" id="2002983at2"/>
<organism evidence="3 4">
    <name type="scientific">Parablautia intestinalis</name>
    <dbReference type="NCBI Taxonomy" id="2320100"/>
    <lineage>
        <taxon>Bacteria</taxon>
        <taxon>Bacillati</taxon>
        <taxon>Bacillota</taxon>
        <taxon>Clostridia</taxon>
        <taxon>Lachnospirales</taxon>
        <taxon>Lachnospiraceae</taxon>
        <taxon>Parablautia</taxon>
    </lineage>
</organism>
<evidence type="ECO:0000313" key="4">
    <source>
        <dbReference type="Proteomes" id="UP000280696"/>
    </source>
</evidence>
<dbReference type="GO" id="GO:0003677">
    <property type="term" value="F:DNA binding"/>
    <property type="evidence" value="ECO:0007669"/>
    <property type="project" value="InterPro"/>
</dbReference>
<proteinExistence type="inferred from homology"/>
<gene>
    <name evidence="3" type="ORF">D7V94_04150</name>
</gene>
<comment type="caution">
    <text evidence="3">The sequence shown here is derived from an EMBL/GenBank/DDBJ whole genome shotgun (WGS) entry which is preliminary data.</text>
</comment>
<evidence type="ECO:0000256" key="2">
    <source>
        <dbReference type="ARBA" id="ARBA00022649"/>
    </source>
</evidence>
<keyword evidence="2" id="KW-1277">Toxin-antitoxin system</keyword>
<dbReference type="InterPro" id="IPR003477">
    <property type="entry name" value="PemK-like"/>
</dbReference>
<name>A0A3A9APH0_9FIRM</name>
<dbReference type="Gene3D" id="2.30.30.110">
    <property type="match status" value="1"/>
</dbReference>
<sequence length="100" mass="11344">MEHLHQGDILKVENIRHSVLVASKDFFNTSGEIIGCPVIHNSKPGPLHIWISTENTEGYIHCEKLALLDLSVRGYKKTDRLPIPEMMNVSDAIQSIFEYI</sequence>
<evidence type="ECO:0000313" key="3">
    <source>
        <dbReference type="EMBL" id="RKI93179.1"/>
    </source>
</evidence>
<protein>
    <submittedName>
        <fullName evidence="3">Growth inhibitor PemK</fullName>
    </submittedName>
</protein>
<dbReference type="AlphaFoldDB" id="A0A3A9APH0"/>
<evidence type="ECO:0000256" key="1">
    <source>
        <dbReference type="ARBA" id="ARBA00007521"/>
    </source>
</evidence>
<accession>A0A3A9APH0</accession>
<reference evidence="3 4" key="1">
    <citation type="submission" date="2018-09" db="EMBL/GenBank/DDBJ databases">
        <title>Murine metabolic-syndrome-specific gut microbial biobank.</title>
        <authorList>
            <person name="Liu C."/>
        </authorList>
    </citation>
    <scope>NUCLEOTIDE SEQUENCE [LARGE SCALE GENOMIC DNA]</scope>
    <source>
        <strain evidence="3 4">0.1xD8-82</strain>
    </source>
</reference>
<dbReference type="RefSeq" id="WP_120467077.1">
    <property type="nucleotide sequence ID" value="NZ_CATAJS010000027.1"/>
</dbReference>